<accession>A0AA41QI88</accession>
<dbReference type="Pfam" id="PF02557">
    <property type="entry name" value="VanY"/>
    <property type="match status" value="1"/>
</dbReference>
<dbReference type="SUPFAM" id="SSF55166">
    <property type="entry name" value="Hedgehog/DD-peptidase"/>
    <property type="match status" value="1"/>
</dbReference>
<feature type="domain" description="D-alanyl-D-alanine carboxypeptidase-like core" evidence="3">
    <location>
        <begin position="318"/>
        <end position="429"/>
    </location>
</feature>
<dbReference type="EMBL" id="JAKGSG010000045">
    <property type="protein sequence ID" value="MCF4122604.1"/>
    <property type="molecule type" value="Genomic_DNA"/>
</dbReference>
<evidence type="ECO:0000256" key="1">
    <source>
        <dbReference type="SAM" id="MobiDB-lite"/>
    </source>
</evidence>
<dbReference type="GO" id="GO:0008233">
    <property type="term" value="F:peptidase activity"/>
    <property type="evidence" value="ECO:0007669"/>
    <property type="project" value="InterPro"/>
</dbReference>
<feature type="compositionally biased region" description="Basic and acidic residues" evidence="1">
    <location>
        <begin position="23"/>
        <end position="33"/>
    </location>
</feature>
<feature type="region of interest" description="Disordered" evidence="1">
    <location>
        <begin position="1"/>
        <end position="33"/>
    </location>
</feature>
<comment type="caution">
    <text evidence="4">The sequence shown here is derived from an EMBL/GenBank/DDBJ whole genome shotgun (WGS) entry which is preliminary data.</text>
</comment>
<gene>
    <name evidence="4" type="ORF">L1785_16620</name>
</gene>
<evidence type="ECO:0000313" key="4">
    <source>
        <dbReference type="EMBL" id="MCF4122604.1"/>
    </source>
</evidence>
<dbReference type="CDD" id="cd14814">
    <property type="entry name" value="Peptidase_M15"/>
    <property type="match status" value="1"/>
</dbReference>
<evidence type="ECO:0000256" key="2">
    <source>
        <dbReference type="SAM" id="Phobius"/>
    </source>
</evidence>
<dbReference type="InterPro" id="IPR009045">
    <property type="entry name" value="Zn_M74/Hedgehog-like"/>
</dbReference>
<organism evidence="4 5">
    <name type="scientific">Antribacter soli</name>
    <dbReference type="NCBI Taxonomy" id="2910976"/>
    <lineage>
        <taxon>Bacteria</taxon>
        <taxon>Bacillati</taxon>
        <taxon>Actinomycetota</taxon>
        <taxon>Actinomycetes</taxon>
        <taxon>Micrococcales</taxon>
        <taxon>Promicromonosporaceae</taxon>
        <taxon>Antribacter</taxon>
    </lineage>
</organism>
<protein>
    <submittedName>
        <fullName evidence="4">M15 family metallopeptidase</fullName>
    </submittedName>
</protein>
<keyword evidence="5" id="KW-1185">Reference proteome</keyword>
<keyword evidence="2" id="KW-0472">Membrane</keyword>
<keyword evidence="2" id="KW-1133">Transmembrane helix</keyword>
<sequence>MSHFAERFSPAGPPSGAVVPPEVPDRAPREGRRRERVRRLVIPLVALAVVLGGGVGYGFVRAGSQQAADEQLAQARAAVGQVVADGGEAQAGLAAQVATAEEVLAASQGKVADDAVRAGLADQVAAAKAAGAAPPPAVADHATLAEAEAVSAAATEWVATLREAAEALAAGTEAVRAAQAAWESAQAEAAAAAERESQAAAELPAATATLEHVTHQLEISVRDSGFTIEWTQGDGAPTSALDALTAHRAEGQAVLAAAVDLADLASVQAAAERRETVRVAIEAAAWDARATVADGTNGKLAIEDLCPTGVSPEGQDQYLGCDAAAAWERLGAEFQAEFGKALRVEYGYRPYDWQLQVLDEFGAGLAGQPGTSNHGWAAAADVPVDDGFRFGQPEFAWLAANGPRHGWVHPYWARQGGGREESWHFEYVG</sequence>
<proteinExistence type="predicted"/>
<dbReference type="InterPro" id="IPR003709">
    <property type="entry name" value="VanY-like_core_dom"/>
</dbReference>
<name>A0AA41QI88_9MICO</name>
<dbReference type="GO" id="GO:0006508">
    <property type="term" value="P:proteolysis"/>
    <property type="evidence" value="ECO:0007669"/>
    <property type="project" value="InterPro"/>
</dbReference>
<keyword evidence="2" id="KW-0812">Transmembrane</keyword>
<dbReference type="AlphaFoldDB" id="A0AA41QI88"/>
<evidence type="ECO:0000313" key="5">
    <source>
        <dbReference type="Proteomes" id="UP001165405"/>
    </source>
</evidence>
<dbReference type="Gene3D" id="3.30.1380.10">
    <property type="match status" value="1"/>
</dbReference>
<dbReference type="Proteomes" id="UP001165405">
    <property type="component" value="Unassembled WGS sequence"/>
</dbReference>
<dbReference type="RefSeq" id="WP_236090403.1">
    <property type="nucleotide sequence ID" value="NZ_JAKGSG010000045.1"/>
</dbReference>
<feature type="transmembrane region" description="Helical" evidence="2">
    <location>
        <begin position="40"/>
        <end position="60"/>
    </location>
</feature>
<evidence type="ECO:0000259" key="3">
    <source>
        <dbReference type="Pfam" id="PF02557"/>
    </source>
</evidence>
<reference evidence="4" key="1">
    <citation type="submission" date="2022-01" db="EMBL/GenBank/DDBJ databases">
        <title>Antribacter sp. nov., isolated from Guizhou of China.</title>
        <authorList>
            <person name="Chengliang C."/>
            <person name="Ya Z."/>
        </authorList>
    </citation>
    <scope>NUCLEOTIDE SEQUENCE</scope>
    <source>
        <strain evidence="4">KLBMP 9083</strain>
    </source>
</reference>